<dbReference type="Proteomes" id="UP000218334">
    <property type="component" value="Unassembled WGS sequence"/>
</dbReference>
<feature type="signal peptide" evidence="1">
    <location>
        <begin position="1"/>
        <end position="17"/>
    </location>
</feature>
<gene>
    <name evidence="2" type="ORF">ARMSODRAFT_516874</name>
</gene>
<reference evidence="3" key="1">
    <citation type="journal article" date="2017" name="Nat. Ecol. Evol.">
        <title>Genome expansion and lineage-specific genetic innovations in the forest pathogenic fungi Armillaria.</title>
        <authorList>
            <person name="Sipos G."/>
            <person name="Prasanna A.N."/>
            <person name="Walter M.C."/>
            <person name="O'Connor E."/>
            <person name="Balint B."/>
            <person name="Krizsan K."/>
            <person name="Kiss B."/>
            <person name="Hess J."/>
            <person name="Varga T."/>
            <person name="Slot J."/>
            <person name="Riley R."/>
            <person name="Boka B."/>
            <person name="Rigling D."/>
            <person name="Barry K."/>
            <person name="Lee J."/>
            <person name="Mihaltcheva S."/>
            <person name="LaButti K."/>
            <person name="Lipzen A."/>
            <person name="Waldron R."/>
            <person name="Moloney N.M."/>
            <person name="Sperisen C."/>
            <person name="Kredics L."/>
            <person name="Vagvoelgyi C."/>
            <person name="Patrignani A."/>
            <person name="Fitzpatrick D."/>
            <person name="Nagy I."/>
            <person name="Doyle S."/>
            <person name="Anderson J.B."/>
            <person name="Grigoriev I.V."/>
            <person name="Gueldener U."/>
            <person name="Muensterkoetter M."/>
            <person name="Nagy L.G."/>
        </authorList>
    </citation>
    <scope>NUCLEOTIDE SEQUENCE [LARGE SCALE GENOMIC DNA]</scope>
    <source>
        <strain evidence="3">28-4</strain>
    </source>
</reference>
<protein>
    <recommendedName>
        <fullName evidence="4">Secreted protein</fullName>
    </recommendedName>
</protein>
<sequence>MIFGLLVSLHAAITCVARLCIGASISIAAWKSLDHRRVTAKSLVVVVADGFRCRLFSRRRTKDTMWTDPFWCESQTMEERYIASMA</sequence>
<evidence type="ECO:0000256" key="1">
    <source>
        <dbReference type="SAM" id="SignalP"/>
    </source>
</evidence>
<keyword evidence="1" id="KW-0732">Signal</keyword>
<evidence type="ECO:0000313" key="3">
    <source>
        <dbReference type="Proteomes" id="UP000218334"/>
    </source>
</evidence>
<dbReference type="AlphaFoldDB" id="A0A2H3AZF8"/>
<name>A0A2H3AZF8_9AGAR</name>
<accession>A0A2H3AZF8</accession>
<keyword evidence="3" id="KW-1185">Reference proteome</keyword>
<evidence type="ECO:0008006" key="4">
    <source>
        <dbReference type="Google" id="ProtNLM"/>
    </source>
</evidence>
<proteinExistence type="predicted"/>
<evidence type="ECO:0000313" key="2">
    <source>
        <dbReference type="EMBL" id="PBK64051.1"/>
    </source>
</evidence>
<organism evidence="2 3">
    <name type="scientific">Armillaria solidipes</name>
    <dbReference type="NCBI Taxonomy" id="1076256"/>
    <lineage>
        <taxon>Eukaryota</taxon>
        <taxon>Fungi</taxon>
        <taxon>Dikarya</taxon>
        <taxon>Basidiomycota</taxon>
        <taxon>Agaricomycotina</taxon>
        <taxon>Agaricomycetes</taxon>
        <taxon>Agaricomycetidae</taxon>
        <taxon>Agaricales</taxon>
        <taxon>Marasmiineae</taxon>
        <taxon>Physalacriaceae</taxon>
        <taxon>Armillaria</taxon>
    </lineage>
</organism>
<feature type="chain" id="PRO_5013789696" description="Secreted protein" evidence="1">
    <location>
        <begin position="18"/>
        <end position="86"/>
    </location>
</feature>
<dbReference type="EMBL" id="KZ293454">
    <property type="protein sequence ID" value="PBK64051.1"/>
    <property type="molecule type" value="Genomic_DNA"/>
</dbReference>